<reference evidence="2" key="1">
    <citation type="journal article" date="2021" name="PeerJ">
        <title>Extensive microbial diversity within the chicken gut microbiome revealed by metagenomics and culture.</title>
        <authorList>
            <person name="Gilroy R."/>
            <person name="Ravi A."/>
            <person name="Getino M."/>
            <person name="Pursley I."/>
            <person name="Horton D.L."/>
            <person name="Alikhan N.F."/>
            <person name="Baker D."/>
            <person name="Gharbi K."/>
            <person name="Hall N."/>
            <person name="Watson M."/>
            <person name="Adriaenssens E.M."/>
            <person name="Foster-Nyarko E."/>
            <person name="Jarju S."/>
            <person name="Secka A."/>
            <person name="Antonio M."/>
            <person name="Oren A."/>
            <person name="Chaudhuri R.R."/>
            <person name="La Ragione R."/>
            <person name="Hildebrand F."/>
            <person name="Pallen M.J."/>
        </authorList>
    </citation>
    <scope>NUCLEOTIDE SEQUENCE</scope>
    <source>
        <strain evidence="2">4100</strain>
    </source>
</reference>
<evidence type="ECO:0000313" key="3">
    <source>
        <dbReference type="Proteomes" id="UP000711407"/>
    </source>
</evidence>
<evidence type="ECO:0000313" key="2">
    <source>
        <dbReference type="EMBL" id="HJE39017.1"/>
    </source>
</evidence>
<gene>
    <name evidence="2" type="ORF">K8V47_04590</name>
</gene>
<comment type="caution">
    <text evidence="2">The sequence shown here is derived from an EMBL/GenBank/DDBJ whole genome shotgun (WGS) entry which is preliminary data.</text>
</comment>
<name>A0A921E8Q8_9BACT</name>
<dbReference type="SUPFAM" id="SSF56935">
    <property type="entry name" value="Porins"/>
    <property type="match status" value="1"/>
</dbReference>
<feature type="signal peptide" evidence="1">
    <location>
        <begin position="1"/>
        <end position="23"/>
    </location>
</feature>
<evidence type="ECO:0000256" key="1">
    <source>
        <dbReference type="SAM" id="SignalP"/>
    </source>
</evidence>
<organism evidence="2 3">
    <name type="scientific">Candidatus Amulumruptor caecigallinarius</name>
    <dbReference type="NCBI Taxonomy" id="2109911"/>
    <lineage>
        <taxon>Bacteria</taxon>
        <taxon>Pseudomonadati</taxon>
        <taxon>Bacteroidota</taxon>
        <taxon>Bacteroidia</taxon>
        <taxon>Bacteroidales</taxon>
        <taxon>Muribaculaceae</taxon>
        <taxon>Candidatus Amulumruptor</taxon>
    </lineage>
</organism>
<protein>
    <submittedName>
        <fullName evidence="2">Outer membrane beta-barrel family protein</fullName>
    </submittedName>
</protein>
<accession>A0A921E8Q8</accession>
<feature type="chain" id="PRO_5037931630" evidence="1">
    <location>
        <begin position="24"/>
        <end position="713"/>
    </location>
</feature>
<dbReference type="AlphaFoldDB" id="A0A921E8Q8"/>
<reference evidence="2" key="2">
    <citation type="submission" date="2021-09" db="EMBL/GenBank/DDBJ databases">
        <authorList>
            <person name="Gilroy R."/>
        </authorList>
    </citation>
    <scope>NUCLEOTIDE SEQUENCE</scope>
    <source>
        <strain evidence="2">4100</strain>
    </source>
</reference>
<proteinExistence type="predicted"/>
<keyword evidence="1" id="KW-0732">Signal</keyword>
<sequence length="713" mass="80598">MQIINRLTLLFAAISATSITSFAQTGSIAANSPADSTSLMLAEVVVKASPVIHKSDRDLFIPSAEAVKQSNNGLSLLQNIQIPTLVVNTVLESVSNPSGDVQLRINGREASINEVKALLPESIVRVEYHENPGLRYNDANAVLDFIVRNPTVGGSVMADAMYWMQAKPSGNLDVSLKLNRGKGQFGFSIYDQLRNSLEMYREYDETVHFPDGSTLLRNESPKGGKYDDNLIWSTADYSYIDPDKTTFYASLSLFHRAPESIGYDGLMSSSLVNPDGTSTSIEPSYLSVEQRNPFSSPSLNLYLDKKIGERQSIVVDFVAQYTKSRSESSYDETSASNGTAATDIGTRIKDSNWSFGLETDYIRQWRRSRLTAGITWNGYFNRSTYVTSGNTDYHQRQNKLYGFAEYMQTLGPVTATLGIGAEYYDQYLRETGRSLHSWHAKPQLTVTWRKDWSTLKLTANTRTRTPSLSETNPTMQQIDRFQFQTGNPELKGYSTWQAIINWGQSFKRFDSSVQLGYWSTSGNAVAPTYFWDGDDYLIKTFTNGHRNSSWWWRASASIDIIPDWLSVNGYVYMKRSYSRGPGYSHQHTSWSGHAYASLSHWGFQLTFSYRRASTFLEGEVLSRSESVNSIMLSYTWRNWQFATGMMMPFGRYDQETTQLNHDYAYRQIMRSDFIERMGIVKVSYNFKWGKQKQGAQKLIDAGPESMTSTAAGR</sequence>
<dbReference type="Proteomes" id="UP000711407">
    <property type="component" value="Unassembled WGS sequence"/>
</dbReference>
<dbReference type="EMBL" id="DYXT01000026">
    <property type="protein sequence ID" value="HJE39017.1"/>
    <property type="molecule type" value="Genomic_DNA"/>
</dbReference>